<dbReference type="EMBL" id="FNNP01000003">
    <property type="protein sequence ID" value="SDX13904.1"/>
    <property type="molecule type" value="Genomic_DNA"/>
</dbReference>
<dbReference type="AlphaFoldDB" id="A0A1H2ZAN2"/>
<reference evidence="3" key="1">
    <citation type="submission" date="2016-10" db="EMBL/GenBank/DDBJ databases">
        <authorList>
            <person name="Varghese N."/>
            <person name="Submissions S."/>
        </authorList>
    </citation>
    <scope>NUCLEOTIDE SEQUENCE [LARGE SCALE GENOMIC DNA]</scope>
    <source>
        <strain evidence="3">DSM 27839</strain>
    </source>
</reference>
<keyword evidence="3" id="KW-1185">Reference proteome</keyword>
<evidence type="ECO:0000256" key="1">
    <source>
        <dbReference type="SAM" id="SignalP"/>
    </source>
</evidence>
<sequence length="228" mass="25046">MNRCGKLLFGFVAAILAATTVLAGSNNPDFASKTVRACQATPALANLTDFLLEVGWTLSVPADLDDRAIRSYAATILSNQFGFGEVPDPRISSTWEQSLKNAGGARNLKKIEGSQQKDLWFVWEKTGSVLRVNSFKNDVYFQMNCVIAFKEEDSPITFQRLVEGSGPDPQELPPVYHLQPQISESHGVKRSLNGAILNIERISAVSDSEIDVSSVYTTFLSVRAERSE</sequence>
<evidence type="ECO:0000313" key="3">
    <source>
        <dbReference type="Proteomes" id="UP000183400"/>
    </source>
</evidence>
<keyword evidence="1" id="KW-0732">Signal</keyword>
<evidence type="ECO:0000313" key="2">
    <source>
        <dbReference type="EMBL" id="SDX13904.1"/>
    </source>
</evidence>
<organism evidence="2 3">
    <name type="scientific">Ruegeria halocynthiae</name>
    <dbReference type="NCBI Taxonomy" id="985054"/>
    <lineage>
        <taxon>Bacteria</taxon>
        <taxon>Pseudomonadati</taxon>
        <taxon>Pseudomonadota</taxon>
        <taxon>Alphaproteobacteria</taxon>
        <taxon>Rhodobacterales</taxon>
        <taxon>Roseobacteraceae</taxon>
        <taxon>Ruegeria</taxon>
    </lineage>
</organism>
<name>A0A1H2ZAN2_9RHOB</name>
<dbReference type="STRING" id="985054.SAMN05444358_103136"/>
<protein>
    <submittedName>
        <fullName evidence="2">Uncharacterized protein</fullName>
    </submittedName>
</protein>
<feature type="chain" id="PRO_5010336291" evidence="1">
    <location>
        <begin position="24"/>
        <end position="228"/>
    </location>
</feature>
<gene>
    <name evidence="2" type="ORF">SAMN05444358_103136</name>
</gene>
<dbReference type="Proteomes" id="UP000183400">
    <property type="component" value="Unassembled WGS sequence"/>
</dbReference>
<proteinExistence type="predicted"/>
<feature type="signal peptide" evidence="1">
    <location>
        <begin position="1"/>
        <end position="23"/>
    </location>
</feature>
<accession>A0A1H2ZAN2</accession>